<evidence type="ECO:0000313" key="3">
    <source>
        <dbReference type="Proteomes" id="UP000636505"/>
    </source>
</evidence>
<dbReference type="SUPFAM" id="SSF53448">
    <property type="entry name" value="Nucleotide-diphospho-sugar transferases"/>
    <property type="match status" value="1"/>
</dbReference>
<dbReference type="InterPro" id="IPR050834">
    <property type="entry name" value="Glycosyltransf_2"/>
</dbReference>
<accession>A0A8J7AKG1</accession>
<dbReference type="Proteomes" id="UP000636505">
    <property type="component" value="Unassembled WGS sequence"/>
</dbReference>
<dbReference type="PANTHER" id="PTHR43685:SF11">
    <property type="entry name" value="GLYCOSYLTRANSFERASE TAGX-RELATED"/>
    <property type="match status" value="1"/>
</dbReference>
<dbReference type="AlphaFoldDB" id="A0A8J7AKG1"/>
<sequence>MKAPEVSVIIPAYNAASYLPETIESVLKQTFQDFEVLVVDDGSVDKTTECVSSFTDSRIKLFNQANQGCAAARNTGLGASQGRYVAFLDSDDLWETTKLEKQVKCLEENSEIGLVYSWVDFSDADGNPTGKVRKVFAEGNVFKQMIVGNLISCGSVPLVRRVCFEAVGLFDTNLWTAEDKDMWLRISAHYPFALIKEPLVYYRQHSNSKSSKGFRRREQDFQRIMSKLPESLLVEGSLEWKKVYSQQYLYFAWRAYEGKSYRECFKYLLDAARFHPLSLFLKEFIHLSSLLCVKTLMGESSYRKLRRLIIGSSKHCNHLLKRQL</sequence>
<dbReference type="CDD" id="cd00761">
    <property type="entry name" value="Glyco_tranf_GTA_type"/>
    <property type="match status" value="1"/>
</dbReference>
<feature type="domain" description="Glycosyltransferase 2-like" evidence="1">
    <location>
        <begin position="7"/>
        <end position="130"/>
    </location>
</feature>
<comment type="caution">
    <text evidence="2">The sequence shown here is derived from an EMBL/GenBank/DDBJ whole genome shotgun (WGS) entry which is preliminary data.</text>
</comment>
<name>A0A8J7AKG1_9CYAN</name>
<gene>
    <name evidence="2" type="ORF">IQ241_03290</name>
</gene>
<protein>
    <submittedName>
        <fullName evidence="2">Glycosyltransferase family 2 protein</fullName>
    </submittedName>
</protein>
<dbReference type="RefSeq" id="WP_193904995.1">
    <property type="nucleotide sequence ID" value="NZ_JADEXG010000005.1"/>
</dbReference>
<dbReference type="Pfam" id="PF00535">
    <property type="entry name" value="Glycos_transf_2"/>
    <property type="match status" value="1"/>
</dbReference>
<evidence type="ECO:0000259" key="1">
    <source>
        <dbReference type="Pfam" id="PF00535"/>
    </source>
</evidence>
<dbReference type="PANTHER" id="PTHR43685">
    <property type="entry name" value="GLYCOSYLTRANSFERASE"/>
    <property type="match status" value="1"/>
</dbReference>
<reference evidence="2" key="1">
    <citation type="submission" date="2020-10" db="EMBL/GenBank/DDBJ databases">
        <authorList>
            <person name="Castelo-Branco R."/>
            <person name="Eusebio N."/>
            <person name="Adriana R."/>
            <person name="Vieira A."/>
            <person name="Brugerolle De Fraissinette N."/>
            <person name="Rezende De Castro R."/>
            <person name="Schneider M.P."/>
            <person name="Vasconcelos V."/>
            <person name="Leao P.N."/>
        </authorList>
    </citation>
    <scope>NUCLEOTIDE SEQUENCE</scope>
    <source>
        <strain evidence="2">LEGE 07310</strain>
    </source>
</reference>
<evidence type="ECO:0000313" key="2">
    <source>
        <dbReference type="EMBL" id="MBE9076329.1"/>
    </source>
</evidence>
<dbReference type="InterPro" id="IPR001173">
    <property type="entry name" value="Glyco_trans_2-like"/>
</dbReference>
<proteinExistence type="predicted"/>
<keyword evidence="3" id="KW-1185">Reference proteome</keyword>
<dbReference type="EMBL" id="JADEXG010000005">
    <property type="protein sequence ID" value="MBE9076329.1"/>
    <property type="molecule type" value="Genomic_DNA"/>
</dbReference>
<dbReference type="Gene3D" id="3.90.550.10">
    <property type="entry name" value="Spore Coat Polysaccharide Biosynthesis Protein SpsA, Chain A"/>
    <property type="match status" value="1"/>
</dbReference>
<dbReference type="InterPro" id="IPR029044">
    <property type="entry name" value="Nucleotide-diphossugar_trans"/>
</dbReference>
<organism evidence="2 3">
    <name type="scientific">Vasconcelosia minhoensis LEGE 07310</name>
    <dbReference type="NCBI Taxonomy" id="915328"/>
    <lineage>
        <taxon>Bacteria</taxon>
        <taxon>Bacillati</taxon>
        <taxon>Cyanobacteriota</taxon>
        <taxon>Cyanophyceae</taxon>
        <taxon>Nodosilineales</taxon>
        <taxon>Cymatolegaceae</taxon>
        <taxon>Vasconcelosia</taxon>
        <taxon>Vasconcelosia minhoensis</taxon>
    </lineage>
</organism>